<name>A0A820I3L8_9BILA</name>
<feature type="compositionally biased region" description="Basic residues" evidence="1">
    <location>
        <begin position="35"/>
        <end position="48"/>
    </location>
</feature>
<feature type="compositionally biased region" description="Basic and acidic residues" evidence="1">
    <location>
        <begin position="178"/>
        <end position="192"/>
    </location>
</feature>
<comment type="caution">
    <text evidence="2">The sequence shown here is derived from an EMBL/GenBank/DDBJ whole genome shotgun (WGS) entry which is preliminary data.</text>
</comment>
<reference evidence="2" key="1">
    <citation type="submission" date="2021-02" db="EMBL/GenBank/DDBJ databases">
        <authorList>
            <person name="Nowell W R."/>
        </authorList>
    </citation>
    <scope>NUCLEOTIDE SEQUENCE</scope>
</reference>
<dbReference type="EMBL" id="CAJOBB010014284">
    <property type="protein sequence ID" value="CAF4302458.1"/>
    <property type="molecule type" value="Genomic_DNA"/>
</dbReference>
<dbReference type="AlphaFoldDB" id="A0A820I3L8"/>
<proteinExistence type="predicted"/>
<feature type="non-terminal residue" evidence="2">
    <location>
        <position position="1"/>
    </location>
</feature>
<organism evidence="2 3">
    <name type="scientific">Adineta steineri</name>
    <dbReference type="NCBI Taxonomy" id="433720"/>
    <lineage>
        <taxon>Eukaryota</taxon>
        <taxon>Metazoa</taxon>
        <taxon>Spiralia</taxon>
        <taxon>Gnathifera</taxon>
        <taxon>Rotifera</taxon>
        <taxon>Eurotatoria</taxon>
        <taxon>Bdelloidea</taxon>
        <taxon>Adinetida</taxon>
        <taxon>Adinetidae</taxon>
        <taxon>Adineta</taxon>
    </lineage>
</organism>
<protein>
    <submittedName>
        <fullName evidence="2">Uncharacterized protein</fullName>
    </submittedName>
</protein>
<feature type="compositionally biased region" description="Low complexity" evidence="1">
    <location>
        <begin position="1"/>
        <end position="13"/>
    </location>
</feature>
<dbReference type="Proteomes" id="UP000663868">
    <property type="component" value="Unassembled WGS sequence"/>
</dbReference>
<feature type="compositionally biased region" description="Low complexity" evidence="1">
    <location>
        <begin position="148"/>
        <end position="166"/>
    </location>
</feature>
<evidence type="ECO:0000313" key="2">
    <source>
        <dbReference type="EMBL" id="CAF4302458.1"/>
    </source>
</evidence>
<accession>A0A820I3L8</accession>
<feature type="compositionally biased region" description="Basic and acidic residues" evidence="1">
    <location>
        <begin position="49"/>
        <end position="112"/>
    </location>
</feature>
<gene>
    <name evidence="2" type="ORF">KXQ929_LOCUS45608</name>
</gene>
<evidence type="ECO:0000313" key="3">
    <source>
        <dbReference type="Proteomes" id="UP000663868"/>
    </source>
</evidence>
<evidence type="ECO:0000256" key="1">
    <source>
        <dbReference type="SAM" id="MobiDB-lite"/>
    </source>
</evidence>
<sequence length="192" mass="22918">NNETTNTRTNNNRSSKKIDSSGRPVKGRGFMRYTGKSRSRSRTPPHWRHAIEDRNRFSDRNEFRKQDTNENIENDHKRKRVDEEKHDNNREDRYSRRNDRRKDDHRSSESSRHKYQRKSTSPDHQQQQRSNNIKQKENDTSNIIRKTPSPSNRHSSRNRSPLSSSTNDRESFFSMMGDGERTREGGGVFERR</sequence>
<feature type="region of interest" description="Disordered" evidence="1">
    <location>
        <begin position="1"/>
        <end position="192"/>
    </location>
</feature>
<feature type="compositionally biased region" description="Polar residues" evidence="1">
    <location>
        <begin position="118"/>
        <end position="133"/>
    </location>
</feature>